<feature type="compositionally biased region" description="Low complexity" evidence="1">
    <location>
        <begin position="33"/>
        <end position="43"/>
    </location>
</feature>
<feature type="region of interest" description="Disordered" evidence="1">
    <location>
        <begin position="1"/>
        <end position="77"/>
    </location>
</feature>
<feature type="compositionally biased region" description="Basic and acidic residues" evidence="1">
    <location>
        <begin position="384"/>
        <end position="399"/>
    </location>
</feature>
<reference evidence="3 4" key="1">
    <citation type="submission" date="2023-08" db="EMBL/GenBank/DDBJ databases">
        <title>Black Yeasts Isolated from many extreme environments.</title>
        <authorList>
            <person name="Coleine C."/>
            <person name="Stajich J.E."/>
            <person name="Selbmann L."/>
        </authorList>
    </citation>
    <scope>NUCLEOTIDE SEQUENCE [LARGE SCALE GENOMIC DNA]</scope>
    <source>
        <strain evidence="3 4">CCFEE 5885</strain>
    </source>
</reference>
<sequence>MPRTLKRRADAISRDDASSSEPEAEAEPPSPPRSTQQQSTATQRRPRRPSTPRSPTSSPNPSLSDPDHDTTDPASHSRTLIKKLVRLALSTEYARQPLRRTDITAKILKSDTGSTSSRVNFRTVFVGAQKVLREVFGMELVDLPVRERVGLSDRRKAVSQKATQALTQRTRDGEMGGNVDGETQTQGQGRRKDPVLSAQNWILYRARPELMVPSRAPDQVVESAYVALYTVIVGLMYLHTPSGRAEDQKQKEGQGQEQSQVKESAEDSTESISDAKLHRYLSRLNLSEWAPLGIEGANVEKLLARMMREGYIEKRRDTSGGEEVVEWVAGPRGKKEVGRRGVAGLVRGVYGFGVDGSGKGLEMPRADGEEEEADGQQQTRRRPVKMEKDELESRLKRTLGDVVALKVQDQNGVVEPEAELDGEQDERPEGTRRGNRDAEGRSAPRRSGRRRHNEDDDDE</sequence>
<evidence type="ECO:0000313" key="3">
    <source>
        <dbReference type="EMBL" id="KAK5098130.1"/>
    </source>
</evidence>
<feature type="compositionally biased region" description="Low complexity" evidence="1">
    <location>
        <begin position="51"/>
        <end position="62"/>
    </location>
</feature>
<dbReference type="Pfam" id="PF01454">
    <property type="entry name" value="MAGE"/>
    <property type="match status" value="1"/>
</dbReference>
<evidence type="ECO:0000259" key="2">
    <source>
        <dbReference type="SMART" id="SM01373"/>
    </source>
</evidence>
<protein>
    <recommendedName>
        <fullName evidence="2">MAGE domain-containing protein</fullName>
    </recommendedName>
</protein>
<evidence type="ECO:0000313" key="4">
    <source>
        <dbReference type="Proteomes" id="UP001345013"/>
    </source>
</evidence>
<dbReference type="PANTHER" id="PTHR11736:SF14">
    <property type="entry name" value="NSE3 HOMOLOG, SMC5-SMC6 COMPLEX COMPONENT"/>
    <property type="match status" value="1"/>
</dbReference>
<accession>A0ABR0KJB0</accession>
<feature type="region of interest" description="Disordered" evidence="1">
    <location>
        <begin position="354"/>
        <end position="459"/>
    </location>
</feature>
<organism evidence="3 4">
    <name type="scientific">Lithohypha guttulata</name>
    <dbReference type="NCBI Taxonomy" id="1690604"/>
    <lineage>
        <taxon>Eukaryota</taxon>
        <taxon>Fungi</taxon>
        <taxon>Dikarya</taxon>
        <taxon>Ascomycota</taxon>
        <taxon>Pezizomycotina</taxon>
        <taxon>Eurotiomycetes</taxon>
        <taxon>Chaetothyriomycetidae</taxon>
        <taxon>Chaetothyriales</taxon>
        <taxon>Trichomeriaceae</taxon>
        <taxon>Lithohypha</taxon>
    </lineage>
</organism>
<keyword evidence="4" id="KW-1185">Reference proteome</keyword>
<feature type="compositionally biased region" description="Basic and acidic residues" evidence="1">
    <location>
        <begin position="425"/>
        <end position="442"/>
    </location>
</feature>
<proteinExistence type="predicted"/>
<dbReference type="Gene3D" id="1.10.10.1200">
    <property type="entry name" value="MAGE homology domain, winged helix WH1 motif"/>
    <property type="match status" value="1"/>
</dbReference>
<dbReference type="InterPro" id="IPR037445">
    <property type="entry name" value="MAGE"/>
</dbReference>
<feature type="compositionally biased region" description="Basic and acidic residues" evidence="1">
    <location>
        <begin position="7"/>
        <end position="17"/>
    </location>
</feature>
<evidence type="ECO:0000256" key="1">
    <source>
        <dbReference type="SAM" id="MobiDB-lite"/>
    </source>
</evidence>
<dbReference type="Proteomes" id="UP001345013">
    <property type="component" value="Unassembled WGS sequence"/>
</dbReference>
<dbReference type="InterPro" id="IPR041899">
    <property type="entry name" value="MAGE_WH2"/>
</dbReference>
<gene>
    <name evidence="3" type="ORF">LTR24_001952</name>
</gene>
<dbReference type="InterPro" id="IPR002190">
    <property type="entry name" value="MHD_dom"/>
</dbReference>
<dbReference type="EMBL" id="JAVRRG010000015">
    <property type="protein sequence ID" value="KAK5098130.1"/>
    <property type="molecule type" value="Genomic_DNA"/>
</dbReference>
<feature type="domain" description="MAGE" evidence="2">
    <location>
        <begin position="84"/>
        <end position="342"/>
    </location>
</feature>
<dbReference type="SMART" id="SM01373">
    <property type="entry name" value="MAGE"/>
    <property type="match status" value="1"/>
</dbReference>
<feature type="region of interest" description="Disordered" evidence="1">
    <location>
        <begin position="244"/>
        <end position="272"/>
    </location>
</feature>
<dbReference type="PANTHER" id="PTHR11736">
    <property type="entry name" value="MELANOMA-ASSOCIATED ANTIGEN MAGE ANTIGEN"/>
    <property type="match status" value="1"/>
</dbReference>
<name>A0ABR0KJB0_9EURO</name>
<feature type="compositionally biased region" description="Basic and acidic residues" evidence="1">
    <location>
        <begin position="244"/>
        <end position="254"/>
    </location>
</feature>
<dbReference type="InterPro" id="IPR041898">
    <property type="entry name" value="MAGE_WH1"/>
</dbReference>
<comment type="caution">
    <text evidence="3">The sequence shown here is derived from an EMBL/GenBank/DDBJ whole genome shotgun (WGS) entry which is preliminary data.</text>
</comment>
<feature type="region of interest" description="Disordered" evidence="1">
    <location>
        <begin position="156"/>
        <end position="193"/>
    </location>
</feature>
<dbReference type="Gene3D" id="1.10.10.1210">
    <property type="entry name" value="MAGE homology domain, winged helix WH2 motif"/>
    <property type="match status" value="1"/>
</dbReference>